<dbReference type="Gene3D" id="2.60.40.4070">
    <property type="match status" value="1"/>
</dbReference>
<dbReference type="InterPro" id="IPR026444">
    <property type="entry name" value="Secre_tail"/>
</dbReference>
<reference evidence="2 3" key="1">
    <citation type="submission" date="2017-06" db="EMBL/GenBank/DDBJ databases">
        <title>Novel microbial phyla capable of carbon fixation and sulfur reduction in deep-sea sediments.</title>
        <authorList>
            <person name="Huang J."/>
            <person name="Baker B."/>
            <person name="Wang Y."/>
        </authorList>
    </citation>
    <scope>NUCLEOTIDE SEQUENCE [LARGE SCALE GENOMIC DNA]</scope>
    <source>
        <strain evidence="2">B3_TA06</strain>
    </source>
</reference>
<accession>A0A532VBR5</accession>
<evidence type="ECO:0000259" key="1">
    <source>
        <dbReference type="Pfam" id="PF13860"/>
    </source>
</evidence>
<evidence type="ECO:0000313" key="3">
    <source>
        <dbReference type="Proteomes" id="UP000317778"/>
    </source>
</evidence>
<feature type="domain" description="FlgD/Vpr Ig-like" evidence="1">
    <location>
        <begin position="214"/>
        <end position="273"/>
    </location>
</feature>
<gene>
    <name evidence="2" type="ORF">CEE36_01360</name>
</gene>
<dbReference type="NCBIfam" id="TIGR04183">
    <property type="entry name" value="Por_Secre_tail"/>
    <property type="match status" value="1"/>
</dbReference>
<proteinExistence type="predicted"/>
<protein>
    <recommendedName>
        <fullName evidence="1">FlgD/Vpr Ig-like domain-containing protein</fullName>
    </recommendedName>
</protein>
<dbReference type="AlphaFoldDB" id="A0A532VBR5"/>
<evidence type="ECO:0000313" key="2">
    <source>
        <dbReference type="EMBL" id="TKJ44417.1"/>
    </source>
</evidence>
<dbReference type="Pfam" id="PF13860">
    <property type="entry name" value="FlgD_ig"/>
    <property type="match status" value="1"/>
</dbReference>
<dbReference type="EMBL" id="NJBO01000001">
    <property type="protein sequence ID" value="TKJ44417.1"/>
    <property type="molecule type" value="Genomic_DNA"/>
</dbReference>
<dbReference type="Proteomes" id="UP000317778">
    <property type="component" value="Unassembled WGS sequence"/>
</dbReference>
<comment type="caution">
    <text evidence="2">The sequence shown here is derived from an EMBL/GenBank/DDBJ whole genome shotgun (WGS) entry which is preliminary data.</text>
</comment>
<dbReference type="InterPro" id="IPR025965">
    <property type="entry name" value="FlgD/Vpr_Ig-like"/>
</dbReference>
<name>A0A532VBR5_UNCT6</name>
<organism evidence="2 3">
    <name type="scientific">candidate division TA06 bacterium B3_TA06</name>
    <dbReference type="NCBI Taxonomy" id="2012487"/>
    <lineage>
        <taxon>Bacteria</taxon>
        <taxon>Bacteria division TA06</taxon>
    </lineage>
</organism>
<sequence length="289" mass="32389">MSANHQGGSMFKKRLLLIIAGVAFLLLQNVAMGIPLPEKRELIYDDGDAECGVAPAYMGNIFAVRFTPPEGKWKIKTAVYYLYIAGSPFEVRIFDDHSGYPGDDLLEYLEIAPEHNKWYYVDLEPYDIWVRGDFYTGFESLDTTIATTFLGADWPNNGRSWEYTRSNGWWTNFEDSYTYFIRAIITNDAGIEEELIPKPSFGFICNPNPFSASTAISYALPQASRVTVSIWDASGRCVRILIDANQAGGNHSVEWDGADNAGCLLPAGVYFSRIETDHSTLTQKVVLVR</sequence>